<evidence type="ECO:0000313" key="2">
    <source>
        <dbReference type="Proteomes" id="UP000190675"/>
    </source>
</evidence>
<evidence type="ECO:0000313" key="1">
    <source>
        <dbReference type="EMBL" id="SHG54964.1"/>
    </source>
</evidence>
<dbReference type="EMBL" id="LT670818">
    <property type="protein sequence ID" value="SHG54964.1"/>
    <property type="molecule type" value="Genomic_DNA"/>
</dbReference>
<dbReference type="AlphaFoldDB" id="A0A1M5KQ85"/>
<dbReference type="OrthoDB" id="9806367at2"/>
<accession>A0A1M5KQ85</accession>
<evidence type="ECO:0008006" key="3">
    <source>
        <dbReference type="Google" id="ProtNLM"/>
    </source>
</evidence>
<dbReference type="RefSeq" id="WP_079566621.1">
    <property type="nucleotide sequence ID" value="NZ_LT670818.1"/>
</dbReference>
<name>A0A1M5KQ85_9BRAD</name>
<dbReference type="Pfam" id="PF11164">
    <property type="entry name" value="DUF2948"/>
    <property type="match status" value="1"/>
</dbReference>
<sequence length="151" mass="16263">MTAQLKLIALDADDLAVISAHVQDALVQTADIIWRQREKRLVVGMSRLDWEQTLSGETSPRRLIAALRFDRVLSCKSRNIDLGRPETGLELLGIEFYPGDTPSGSAVLLFNHGGALRLDVECLECQLTDLGADDLGTSGLGEDAESSGLGA</sequence>
<reference evidence="1 2" key="1">
    <citation type="submission" date="2016-11" db="EMBL/GenBank/DDBJ databases">
        <authorList>
            <person name="Jaros S."/>
            <person name="Januszkiewicz K."/>
            <person name="Wedrychowicz H."/>
        </authorList>
    </citation>
    <scope>NUCLEOTIDE SEQUENCE [LARGE SCALE GENOMIC DNA]</scope>
    <source>
        <strain evidence="1 2">GAS242</strain>
    </source>
</reference>
<organism evidence="1 2">
    <name type="scientific">Bradyrhizobium erythrophlei</name>
    <dbReference type="NCBI Taxonomy" id="1437360"/>
    <lineage>
        <taxon>Bacteria</taxon>
        <taxon>Pseudomonadati</taxon>
        <taxon>Pseudomonadota</taxon>
        <taxon>Alphaproteobacteria</taxon>
        <taxon>Hyphomicrobiales</taxon>
        <taxon>Nitrobacteraceae</taxon>
        <taxon>Bradyrhizobium</taxon>
    </lineage>
</organism>
<proteinExistence type="predicted"/>
<protein>
    <recommendedName>
        <fullName evidence="3">DUF2948 domain-containing protein</fullName>
    </recommendedName>
</protein>
<dbReference type="Proteomes" id="UP000190675">
    <property type="component" value="Chromosome I"/>
</dbReference>
<dbReference type="InterPro" id="IPR021335">
    <property type="entry name" value="DUF2948"/>
</dbReference>
<gene>
    <name evidence="1" type="ORF">SAMN05444169_3005</name>
</gene>